<evidence type="ECO:0000313" key="3">
    <source>
        <dbReference type="Proteomes" id="UP000334990"/>
    </source>
</evidence>
<dbReference type="RefSeq" id="WP_155337429.1">
    <property type="nucleotide sequence ID" value="NZ_BAAABN010000002.1"/>
</dbReference>
<sequence length="294" mass="32247">MSAPTVAGVPAALAQACLAAGLDPAGARLLRSFANAVYLLPGEAVVVRLSDANALGKYDRLVTSLKVTRWLVEQGFPATLPLDVKQPLAVDGALATFWHYEEHAGPPPDPAPLGLMLRRLHALPPVPFDLPTFDPFGTIRRAIAASRAIDDEEREWLTERCSALSDAYYERLEFALPYGLVHGDAHRGNLLRTPEGLLLCDWDSVSAGPREIDLVPTLVGARFGLTEAERDGFVESYGYDARNWPGYGVLRDTRELQTLTAVLRNAHRDPGSRAELRFRLASLRAGDDRTWHAF</sequence>
<organism evidence="2 3">
    <name type="scientific">Acrocarpospora corrugata</name>
    <dbReference type="NCBI Taxonomy" id="35763"/>
    <lineage>
        <taxon>Bacteria</taxon>
        <taxon>Bacillati</taxon>
        <taxon>Actinomycetota</taxon>
        <taxon>Actinomycetes</taxon>
        <taxon>Streptosporangiales</taxon>
        <taxon>Streptosporangiaceae</taxon>
        <taxon>Acrocarpospora</taxon>
    </lineage>
</organism>
<reference evidence="2 3" key="1">
    <citation type="submission" date="2019-10" db="EMBL/GenBank/DDBJ databases">
        <title>Whole genome shotgun sequence of Acrocarpospora corrugata NBRC 13972.</title>
        <authorList>
            <person name="Ichikawa N."/>
            <person name="Kimura A."/>
            <person name="Kitahashi Y."/>
            <person name="Komaki H."/>
            <person name="Oguchi A."/>
        </authorList>
    </citation>
    <scope>NUCLEOTIDE SEQUENCE [LARGE SCALE GENOMIC DNA]</scope>
    <source>
        <strain evidence="2 3">NBRC 13972</strain>
    </source>
</reference>
<dbReference type="InterPro" id="IPR002575">
    <property type="entry name" value="Aminoglycoside_PTrfase"/>
</dbReference>
<dbReference type="Proteomes" id="UP000334990">
    <property type="component" value="Unassembled WGS sequence"/>
</dbReference>
<feature type="domain" description="Aminoglycoside phosphotransferase" evidence="1">
    <location>
        <begin position="33"/>
        <end position="245"/>
    </location>
</feature>
<dbReference type="GO" id="GO:0016740">
    <property type="term" value="F:transferase activity"/>
    <property type="evidence" value="ECO:0007669"/>
    <property type="project" value="UniProtKB-KW"/>
</dbReference>
<dbReference type="Pfam" id="PF01636">
    <property type="entry name" value="APH"/>
    <property type="match status" value="1"/>
</dbReference>
<protein>
    <submittedName>
        <fullName evidence="2">Aminoglycoside phosphotransferase</fullName>
    </submittedName>
</protein>
<evidence type="ECO:0000259" key="1">
    <source>
        <dbReference type="Pfam" id="PF01636"/>
    </source>
</evidence>
<dbReference type="SUPFAM" id="SSF56112">
    <property type="entry name" value="Protein kinase-like (PK-like)"/>
    <property type="match status" value="1"/>
</dbReference>
<dbReference type="Gene3D" id="3.90.1200.10">
    <property type="match status" value="1"/>
</dbReference>
<dbReference type="InterPro" id="IPR011009">
    <property type="entry name" value="Kinase-like_dom_sf"/>
</dbReference>
<comment type="caution">
    <text evidence="2">The sequence shown here is derived from an EMBL/GenBank/DDBJ whole genome shotgun (WGS) entry which is preliminary data.</text>
</comment>
<name>A0A5M3W1D3_9ACTN</name>
<evidence type="ECO:0000313" key="2">
    <source>
        <dbReference type="EMBL" id="GES01133.1"/>
    </source>
</evidence>
<keyword evidence="2" id="KW-0808">Transferase</keyword>
<gene>
    <name evidence="2" type="ORF">Acor_31970</name>
</gene>
<dbReference type="EMBL" id="BLAD01000048">
    <property type="protein sequence ID" value="GES01133.1"/>
    <property type="molecule type" value="Genomic_DNA"/>
</dbReference>
<proteinExistence type="predicted"/>
<accession>A0A5M3W1D3</accession>
<dbReference type="OrthoDB" id="3723194at2"/>
<dbReference type="AlphaFoldDB" id="A0A5M3W1D3"/>
<keyword evidence="3" id="KW-1185">Reference proteome</keyword>